<dbReference type="GO" id="GO:0046872">
    <property type="term" value="F:metal ion binding"/>
    <property type="evidence" value="ECO:0007669"/>
    <property type="project" value="UniProtKB-KW"/>
</dbReference>
<dbReference type="PROSITE" id="PS50975">
    <property type="entry name" value="ATP_GRASP"/>
    <property type="match status" value="1"/>
</dbReference>
<dbReference type="GO" id="GO:0043774">
    <property type="term" value="F:coenzyme F420-2 alpha-glutamyl ligase activity"/>
    <property type="evidence" value="ECO:0007669"/>
    <property type="project" value="TreeGrafter"/>
</dbReference>
<evidence type="ECO:0000256" key="6">
    <source>
        <dbReference type="ARBA" id="ARBA00022741"/>
    </source>
</evidence>
<dbReference type="InterPro" id="IPR054562">
    <property type="entry name" value="LysX/ArgX_preATP_grasp"/>
</dbReference>
<evidence type="ECO:0000313" key="13">
    <source>
        <dbReference type="Proteomes" id="UP000236248"/>
    </source>
</evidence>
<reference evidence="13" key="1">
    <citation type="submission" date="2018-01" db="EMBL/GenBank/DDBJ databases">
        <authorList>
            <person name="Kerou L M."/>
        </authorList>
    </citation>
    <scope>NUCLEOTIDE SEQUENCE [LARGE SCALE GENOMIC DNA]</scope>
    <source>
        <strain evidence="13">SCU2</strain>
    </source>
</reference>
<evidence type="ECO:0000313" key="12">
    <source>
        <dbReference type="EMBL" id="SPC34575.1"/>
    </source>
</evidence>
<dbReference type="Pfam" id="PF08443">
    <property type="entry name" value="RimK"/>
    <property type="match status" value="1"/>
</dbReference>
<keyword evidence="3 12" id="KW-0436">Ligase</keyword>
<keyword evidence="5" id="KW-0479">Metal-binding</keyword>
<dbReference type="NCBIfam" id="TIGR00768">
    <property type="entry name" value="rimK_fam"/>
    <property type="match status" value="1"/>
</dbReference>
<dbReference type="Proteomes" id="UP000236248">
    <property type="component" value="Chromosome NCAV"/>
</dbReference>
<dbReference type="EC" id="6.3.2.-" evidence="12"/>
<dbReference type="InterPro" id="IPR011870">
    <property type="entry name" value="LysX_arch"/>
</dbReference>
<keyword evidence="13" id="KW-1185">Reference proteome</keyword>
<dbReference type="AlphaFoldDB" id="A0A2K5ASG1"/>
<dbReference type="GeneID" id="41595408"/>
<evidence type="ECO:0000256" key="5">
    <source>
        <dbReference type="ARBA" id="ARBA00022723"/>
    </source>
</evidence>
<evidence type="ECO:0000256" key="8">
    <source>
        <dbReference type="ARBA" id="ARBA00022842"/>
    </source>
</evidence>
<evidence type="ECO:0000256" key="10">
    <source>
        <dbReference type="PROSITE-ProRule" id="PRU00409"/>
    </source>
</evidence>
<evidence type="ECO:0000256" key="7">
    <source>
        <dbReference type="ARBA" id="ARBA00022840"/>
    </source>
</evidence>
<proteinExistence type="inferred from homology"/>
<dbReference type="InterPro" id="IPR016185">
    <property type="entry name" value="PreATP-grasp_dom_sf"/>
</dbReference>
<dbReference type="KEGG" id="ncv:NCAV_1409"/>
<keyword evidence="8" id="KW-0460">Magnesium</keyword>
<dbReference type="RefSeq" id="WP_103286792.1">
    <property type="nucleotide sequence ID" value="NZ_LT981265.1"/>
</dbReference>
<feature type="domain" description="ATP-grasp" evidence="11">
    <location>
        <begin position="111"/>
        <end position="296"/>
    </location>
</feature>
<keyword evidence="6 10" id="KW-0547">Nucleotide-binding</keyword>
<comment type="cofactor">
    <cofactor evidence="1">
        <name>Mg(2+)</name>
        <dbReference type="ChEBI" id="CHEBI:18420"/>
    </cofactor>
</comment>
<comment type="similarity">
    <text evidence="2">Belongs to the RimK family. LysX subfamily.</text>
</comment>
<evidence type="ECO:0000256" key="3">
    <source>
        <dbReference type="ARBA" id="ARBA00022598"/>
    </source>
</evidence>
<evidence type="ECO:0000256" key="9">
    <source>
        <dbReference type="ARBA" id="ARBA00029440"/>
    </source>
</evidence>
<dbReference type="FunFam" id="3.30.1490.20:FF:000025">
    <property type="entry name" value="Alpha-aminoadipate--LysW ligase LysX protein"/>
    <property type="match status" value="1"/>
</dbReference>
<dbReference type="EMBL" id="LT981265">
    <property type="protein sequence ID" value="SPC34575.1"/>
    <property type="molecule type" value="Genomic_DNA"/>
</dbReference>
<dbReference type="Gene3D" id="3.30.470.20">
    <property type="entry name" value="ATP-grasp fold, B domain"/>
    <property type="match status" value="1"/>
</dbReference>
<dbReference type="Gene3D" id="3.30.1490.20">
    <property type="entry name" value="ATP-grasp fold, A domain"/>
    <property type="match status" value="1"/>
</dbReference>
<comment type="pathway">
    <text evidence="9">Amino-acid biosynthesis.</text>
</comment>
<evidence type="ECO:0000256" key="2">
    <source>
        <dbReference type="ARBA" id="ARBA00006239"/>
    </source>
</evidence>
<dbReference type="GO" id="GO:0005524">
    <property type="term" value="F:ATP binding"/>
    <property type="evidence" value="ECO:0007669"/>
    <property type="project" value="UniProtKB-UniRule"/>
</dbReference>
<protein>
    <submittedName>
        <fullName evidence="12">Alpha-aminoadipate lysW ligase LysX</fullName>
        <ecNumber evidence="12">6.3.2.-</ecNumber>
    </submittedName>
</protein>
<evidence type="ECO:0000256" key="1">
    <source>
        <dbReference type="ARBA" id="ARBA00001946"/>
    </source>
</evidence>
<evidence type="ECO:0000259" key="11">
    <source>
        <dbReference type="PROSITE" id="PS50975"/>
    </source>
</evidence>
<dbReference type="Pfam" id="PF22626">
    <property type="entry name" value="LysX_preATP_grasp"/>
    <property type="match status" value="1"/>
</dbReference>
<dbReference type="Gene3D" id="3.40.50.20">
    <property type="match status" value="1"/>
</dbReference>
<evidence type="ECO:0000256" key="4">
    <source>
        <dbReference type="ARBA" id="ARBA00022605"/>
    </source>
</evidence>
<dbReference type="PANTHER" id="PTHR21621:SF2">
    <property type="entry name" value="COENZYME GAMMA-F420-2:ALPHA-L-GLUTAMATE LIGASE"/>
    <property type="match status" value="1"/>
</dbReference>
<keyword evidence="4" id="KW-0028">Amino-acid biosynthesis</keyword>
<sequence length="299" mass="33377">MGSVSKLYILYDLVRWEEKALYEAAVRKGLYVKMLDSKDILIDLNGNSSNNSSSIIHGSSIEVDGHNSILLQRCVSYFRNLHLTAALEGKGYRVINPFQCSVIAGNKLFAHLALVKHGIKAPRSMLAFTQDTVFKAIDALGYPVVLKPTVGSWGRLIALIRDRDAAEAVVEDREHMFPLYQIYYLQEYVRRPPRDIRAIVAGDRVLGAIYRYAGDGQWKTNMALGGKAEPCPISKELEDTCIRACKAVNGEVVGVDLMEDEAKGLLVHEVNPTTEFKNVARVSNSKIADEMIDYIVQRE</sequence>
<dbReference type="InterPro" id="IPR013651">
    <property type="entry name" value="ATP-grasp_RimK-type"/>
</dbReference>
<gene>
    <name evidence="12" type="primary">lysX</name>
    <name evidence="12" type="ORF">NCAV_1409</name>
</gene>
<dbReference type="GO" id="GO:0009085">
    <property type="term" value="P:lysine biosynthetic process"/>
    <property type="evidence" value="ECO:0007669"/>
    <property type="project" value="InterPro"/>
</dbReference>
<organism evidence="12 13">
    <name type="scientific">Candidatus Nitrosocaldus cavascurensis</name>
    <dbReference type="NCBI Taxonomy" id="2058097"/>
    <lineage>
        <taxon>Archaea</taxon>
        <taxon>Nitrososphaerota</taxon>
        <taxon>Nitrososphaeria</taxon>
        <taxon>Candidatus Nitrosocaldales</taxon>
        <taxon>Candidatus Nitrosocaldaceae</taxon>
        <taxon>Candidatus Nitrosocaldus</taxon>
    </lineage>
</organism>
<dbReference type="GO" id="GO:0005737">
    <property type="term" value="C:cytoplasm"/>
    <property type="evidence" value="ECO:0007669"/>
    <property type="project" value="TreeGrafter"/>
</dbReference>
<name>A0A2K5ASG1_9ARCH</name>
<accession>A0A2K5ASG1</accession>
<dbReference type="SUPFAM" id="SSF56059">
    <property type="entry name" value="Glutathione synthetase ATP-binding domain-like"/>
    <property type="match status" value="1"/>
</dbReference>
<dbReference type="PANTHER" id="PTHR21621">
    <property type="entry name" value="RIBOSOMAL PROTEIN S6 MODIFICATION PROTEIN"/>
    <property type="match status" value="1"/>
</dbReference>
<dbReference type="InterPro" id="IPR004666">
    <property type="entry name" value="Rp_bS6_RimK/Lys_biosynth_LsyX"/>
</dbReference>
<dbReference type="NCBIfam" id="TIGR02144">
    <property type="entry name" value="LysX_arch"/>
    <property type="match status" value="1"/>
</dbReference>
<dbReference type="SUPFAM" id="SSF52440">
    <property type="entry name" value="PreATP-grasp domain"/>
    <property type="match status" value="1"/>
</dbReference>
<dbReference type="FunFam" id="3.30.470.20:FF:000058">
    <property type="entry name" value="Alpha-aminoadipate--LysW ligase LysX protein"/>
    <property type="match status" value="1"/>
</dbReference>
<dbReference type="InterPro" id="IPR013815">
    <property type="entry name" value="ATP_grasp_subdomain_1"/>
</dbReference>
<dbReference type="InterPro" id="IPR011761">
    <property type="entry name" value="ATP-grasp"/>
</dbReference>
<keyword evidence="7 10" id="KW-0067">ATP-binding</keyword>